<reference evidence="2 3" key="1">
    <citation type="submission" date="2020-02" db="EMBL/GenBank/DDBJ databases">
        <title>Paraburkholderia simonii sp. nov. and Paraburkholderia youngii sp. nov. Brazilian and Mexican Mimosa-associated rhizobia.</title>
        <authorList>
            <person name="Mavima L."/>
            <person name="Beukes C.W."/>
            <person name="Chan W.Y."/>
            <person name="Palmer M."/>
            <person name="De Meyer S.E."/>
            <person name="James E.K."/>
            <person name="Venter S.N."/>
            <person name="Steenkamp E.T."/>
        </authorList>
    </citation>
    <scope>NUCLEOTIDE SEQUENCE [LARGE SCALE GENOMIC DNA]</scope>
    <source>
        <strain evidence="2 3">JPY169</strain>
    </source>
</reference>
<dbReference type="InterPro" id="IPR052934">
    <property type="entry name" value="Methyl-DNA_Rec/Restrict_Enz"/>
</dbReference>
<feature type="domain" description="AAA+ ATPase" evidence="1">
    <location>
        <begin position="393"/>
        <end position="558"/>
    </location>
</feature>
<dbReference type="SMART" id="SM00382">
    <property type="entry name" value="AAA"/>
    <property type="match status" value="1"/>
</dbReference>
<name>A0A7Y6JZM2_9BURK</name>
<gene>
    <name evidence="2" type="ORF">G5S42_18755</name>
</gene>
<dbReference type="SUPFAM" id="SSF52540">
    <property type="entry name" value="P-loop containing nucleoside triphosphate hydrolases"/>
    <property type="match status" value="1"/>
</dbReference>
<dbReference type="EMBL" id="JAALDK010000001">
    <property type="protein sequence ID" value="NUY01691.1"/>
    <property type="molecule type" value="Genomic_DNA"/>
</dbReference>
<organism evidence="2 3">
    <name type="scientific">Paraburkholderia youngii</name>
    <dbReference type="NCBI Taxonomy" id="2782701"/>
    <lineage>
        <taxon>Bacteria</taxon>
        <taxon>Pseudomonadati</taxon>
        <taxon>Pseudomonadota</taxon>
        <taxon>Betaproteobacteria</taxon>
        <taxon>Burkholderiales</taxon>
        <taxon>Burkholderiaceae</taxon>
        <taxon>Paraburkholderia</taxon>
    </lineage>
</organism>
<accession>A0A7Y6JZM2</accession>
<dbReference type="GO" id="GO:0005524">
    <property type="term" value="F:ATP binding"/>
    <property type="evidence" value="ECO:0007669"/>
    <property type="project" value="InterPro"/>
</dbReference>
<dbReference type="PANTHER" id="PTHR37291">
    <property type="entry name" value="5-METHYLCYTOSINE-SPECIFIC RESTRICTION ENZYME B"/>
    <property type="match status" value="1"/>
</dbReference>
<dbReference type="AlphaFoldDB" id="A0A7Y6JZM2"/>
<proteinExistence type="predicted"/>
<dbReference type="CDD" id="cd00009">
    <property type="entry name" value="AAA"/>
    <property type="match status" value="1"/>
</dbReference>
<evidence type="ECO:0000313" key="2">
    <source>
        <dbReference type="EMBL" id="NUY01691.1"/>
    </source>
</evidence>
<dbReference type="GO" id="GO:0016887">
    <property type="term" value="F:ATP hydrolysis activity"/>
    <property type="evidence" value="ECO:0007669"/>
    <property type="project" value="InterPro"/>
</dbReference>
<dbReference type="PANTHER" id="PTHR37291:SF1">
    <property type="entry name" value="TYPE IV METHYL-DIRECTED RESTRICTION ENZYME ECOKMCRB SUBUNIT"/>
    <property type="match status" value="1"/>
</dbReference>
<sequence length="657" mass="73592">MAQNIFAFTAGDPEARKHLDVSITRPVDITIVRQCVPHEQLAKLEELAATDGIYAWGAVPGTMNDRYYPSLQIGDWMLCVFGGRCRFVARVVHKLDSINLARALWGQTDDGKTWQYMFFLSKPTPVDVALSSLTSFLPKQFFGFARVGNENTANILAAYGSLDEFVGKALLAPTTPVGAPIPQNHDSSSDVGDHVEKKIVSESGLPEPDKLCLIGTSKTLSWLSTAQELIRTTGAFASWWSFRIPEAAGQDLPAPFFLYINAGYGRITHRLTCETYVSSAGLEGLVSPWPDHTPSTQRGQRRAGAKQSEVFKTWLLVRAVEELEPALSIDAFSAVPPWSKSSSLLNQNAFGFAHLEHEEIEAPPIEQYEIDDAVADLFIDRHEFVKASRLLLAKKNLILQGPPGVGKTFIAKRLAYATIGVKAPDRVETVQFHQAYSYEDFIQGFRPKIDGNGFALKDGIFYRFCEKARDNPDEKFVFLIDEINRGNVGKIFGELLMLIEADKRSPEWALQLAYSSETASKFYVPNNLYIIGMMNTADRSLSTIDYALRRRFAFSAVRPGFNHDVFKSYLKKLGWSEQYAVKIVNRLNSVNSKIADDPELGEGFCIGHSYFCCARPPHLTDDDYYQEIIETEIVPLLHEYWFDKSGDELKLISDDLQ</sequence>
<dbReference type="InterPro" id="IPR011704">
    <property type="entry name" value="ATPase_dyneun-rel_AAA"/>
</dbReference>
<dbReference type="GeneID" id="301102379"/>
<dbReference type="InterPro" id="IPR003593">
    <property type="entry name" value="AAA+_ATPase"/>
</dbReference>
<evidence type="ECO:0000259" key="1">
    <source>
        <dbReference type="SMART" id="SM00382"/>
    </source>
</evidence>
<dbReference type="Gene3D" id="3.40.50.300">
    <property type="entry name" value="P-loop containing nucleotide triphosphate hydrolases"/>
    <property type="match status" value="1"/>
</dbReference>
<dbReference type="Proteomes" id="UP000594380">
    <property type="component" value="Unassembled WGS sequence"/>
</dbReference>
<dbReference type="Pfam" id="PF07728">
    <property type="entry name" value="AAA_5"/>
    <property type="match status" value="1"/>
</dbReference>
<dbReference type="InterPro" id="IPR027417">
    <property type="entry name" value="P-loop_NTPase"/>
</dbReference>
<evidence type="ECO:0000313" key="3">
    <source>
        <dbReference type="Proteomes" id="UP000594380"/>
    </source>
</evidence>
<comment type="caution">
    <text evidence="2">The sequence shown here is derived from an EMBL/GenBank/DDBJ whole genome shotgun (WGS) entry which is preliminary data.</text>
</comment>
<dbReference type="RefSeq" id="WP_176108165.1">
    <property type="nucleotide sequence ID" value="NZ_JAALDK010000001.1"/>
</dbReference>
<protein>
    <submittedName>
        <fullName evidence="2">AAA domain-containing protein</fullName>
    </submittedName>
</protein>